<dbReference type="InterPro" id="IPR001611">
    <property type="entry name" value="Leu-rich_rpt"/>
</dbReference>
<evidence type="ECO:0000256" key="2">
    <source>
        <dbReference type="ARBA" id="ARBA00022737"/>
    </source>
</evidence>
<gene>
    <name evidence="4" type="ORF">JTE90_024917</name>
</gene>
<organism evidence="4 5">
    <name type="scientific">Oedothorax gibbosus</name>
    <dbReference type="NCBI Taxonomy" id="931172"/>
    <lineage>
        <taxon>Eukaryota</taxon>
        <taxon>Metazoa</taxon>
        <taxon>Ecdysozoa</taxon>
        <taxon>Arthropoda</taxon>
        <taxon>Chelicerata</taxon>
        <taxon>Arachnida</taxon>
        <taxon>Araneae</taxon>
        <taxon>Araneomorphae</taxon>
        <taxon>Entelegynae</taxon>
        <taxon>Araneoidea</taxon>
        <taxon>Linyphiidae</taxon>
        <taxon>Erigoninae</taxon>
        <taxon>Oedothorax</taxon>
    </lineage>
</organism>
<dbReference type="SUPFAM" id="SSF52058">
    <property type="entry name" value="L domain-like"/>
    <property type="match status" value="1"/>
</dbReference>
<dbReference type="InterPro" id="IPR032675">
    <property type="entry name" value="LRR_dom_sf"/>
</dbReference>
<feature type="region of interest" description="Disordered" evidence="3">
    <location>
        <begin position="37"/>
        <end position="71"/>
    </location>
</feature>
<dbReference type="AlphaFoldDB" id="A0AAV6TMF8"/>
<evidence type="ECO:0000256" key="1">
    <source>
        <dbReference type="ARBA" id="ARBA00022614"/>
    </source>
</evidence>
<dbReference type="PANTHER" id="PTHR48051">
    <property type="match status" value="1"/>
</dbReference>
<keyword evidence="1" id="KW-0433">Leucine-rich repeat</keyword>
<name>A0AAV6TMF8_9ARAC</name>
<dbReference type="Gene3D" id="3.80.10.10">
    <property type="entry name" value="Ribonuclease Inhibitor"/>
    <property type="match status" value="1"/>
</dbReference>
<dbReference type="Pfam" id="PF00560">
    <property type="entry name" value="LRR_1"/>
    <property type="match status" value="1"/>
</dbReference>
<dbReference type="Proteomes" id="UP000827092">
    <property type="component" value="Unassembled WGS sequence"/>
</dbReference>
<keyword evidence="5" id="KW-1185">Reference proteome</keyword>
<dbReference type="FunFam" id="3.80.10.10:FF:000450">
    <property type="entry name" value="Leucine-rich repeat protein soc-2"/>
    <property type="match status" value="1"/>
</dbReference>
<dbReference type="Pfam" id="PF13855">
    <property type="entry name" value="LRR_8"/>
    <property type="match status" value="1"/>
</dbReference>
<keyword evidence="2" id="KW-0677">Repeat</keyword>
<dbReference type="EMBL" id="JAFNEN010002624">
    <property type="protein sequence ID" value="KAG8172535.1"/>
    <property type="molecule type" value="Genomic_DNA"/>
</dbReference>
<feature type="compositionally biased region" description="Basic residues" evidence="3">
    <location>
        <begin position="62"/>
        <end position="71"/>
    </location>
</feature>
<dbReference type="InterPro" id="IPR003591">
    <property type="entry name" value="Leu-rich_rpt_typical-subtyp"/>
</dbReference>
<protein>
    <recommendedName>
        <fullName evidence="6">Leucine-rich repeat protein SHOC-2</fullName>
    </recommendedName>
</protein>
<evidence type="ECO:0008006" key="6">
    <source>
        <dbReference type="Google" id="ProtNLM"/>
    </source>
</evidence>
<dbReference type="SMART" id="SM00369">
    <property type="entry name" value="LRR_TYP"/>
    <property type="match status" value="3"/>
</dbReference>
<proteinExistence type="predicted"/>
<dbReference type="PANTHER" id="PTHR48051:SF46">
    <property type="entry name" value="LEUCINE RICH REPEAT-CONTAINING DOMAIN PROTEIN"/>
    <property type="match status" value="1"/>
</dbReference>
<sequence length="189" mass="20789">MIPVNLCNQLEQTTVTGSREANKVSPAISNILKEKKLSSGSLGSGDSARPKQVTITHPGTNKAKRTSKKKGSIQADLDVAKEFLRCKEEASTRLDLSKSSISILPSSVKELTHLTEFYLYGNKITTLPPEIGCLVSLRTLALSENSLTSLPDSLINLKLLKVLDLRHNKLNEIPDVVYKLTSWSRHHLS</sequence>
<dbReference type="InterPro" id="IPR050216">
    <property type="entry name" value="LRR_domain-containing"/>
</dbReference>
<accession>A0AAV6TMF8</accession>
<evidence type="ECO:0000313" key="4">
    <source>
        <dbReference type="EMBL" id="KAG8172535.1"/>
    </source>
</evidence>
<reference evidence="4 5" key="1">
    <citation type="journal article" date="2022" name="Nat. Ecol. Evol.">
        <title>A masculinizing supergene underlies an exaggerated male reproductive morph in a spider.</title>
        <authorList>
            <person name="Hendrickx F."/>
            <person name="De Corte Z."/>
            <person name="Sonet G."/>
            <person name="Van Belleghem S.M."/>
            <person name="Kostlbacher S."/>
            <person name="Vangestel C."/>
        </authorList>
    </citation>
    <scope>NUCLEOTIDE SEQUENCE [LARGE SCALE GENOMIC DNA]</scope>
    <source>
        <strain evidence="4">W744_W776</strain>
    </source>
</reference>
<dbReference type="GO" id="GO:0005737">
    <property type="term" value="C:cytoplasm"/>
    <property type="evidence" value="ECO:0007669"/>
    <property type="project" value="TreeGrafter"/>
</dbReference>
<evidence type="ECO:0000313" key="5">
    <source>
        <dbReference type="Proteomes" id="UP000827092"/>
    </source>
</evidence>
<dbReference type="PROSITE" id="PS51450">
    <property type="entry name" value="LRR"/>
    <property type="match status" value="3"/>
</dbReference>
<feature type="compositionally biased region" description="Low complexity" evidence="3">
    <location>
        <begin position="38"/>
        <end position="47"/>
    </location>
</feature>
<evidence type="ECO:0000256" key="3">
    <source>
        <dbReference type="SAM" id="MobiDB-lite"/>
    </source>
</evidence>
<comment type="caution">
    <text evidence="4">The sequence shown here is derived from an EMBL/GenBank/DDBJ whole genome shotgun (WGS) entry which is preliminary data.</text>
</comment>